<dbReference type="PANTHER" id="PTHR36775">
    <property type="entry name" value="LYR MOTIF PROTEIN"/>
    <property type="match status" value="1"/>
</dbReference>
<evidence type="ECO:0000313" key="2">
    <source>
        <dbReference type="EMBL" id="ERN02256.1"/>
    </source>
</evidence>
<dbReference type="Proteomes" id="UP000017836">
    <property type="component" value="Unassembled WGS sequence"/>
</dbReference>
<gene>
    <name evidence="2" type="ORF">AMTR_s00045p00230960</name>
</gene>
<sequence length="253" mass="28164">MASRHALESCTLHLHTWKPFLLDSSEPDPPPLFSQNPSPNPNLLLHYPPKKQCLSDRKPNALSTISDSIDLSRLSLFDEEILKGPAKDSTAVIGVDRLARKRRRRGSRSQSGVSSDKGRAPHRCFSDPPLIGTDSSGEFLSHGDGNWGSDFGDNREKEETVLGSFYQGIDVQSVESGYGTEPGYRGDGELGYGDEFDDEEEDTRLLFWGDGHASMVEDMEYTQVPGANAFGEQKLHYRCRRKKHDLRILGSLP</sequence>
<dbReference type="Gramene" id="ERN02256">
    <property type="protein sequence ID" value="ERN02256"/>
    <property type="gene ID" value="AMTR_s00045p00230960"/>
</dbReference>
<reference evidence="3" key="1">
    <citation type="journal article" date="2013" name="Science">
        <title>The Amborella genome and the evolution of flowering plants.</title>
        <authorList>
            <consortium name="Amborella Genome Project"/>
        </authorList>
    </citation>
    <scope>NUCLEOTIDE SEQUENCE [LARGE SCALE GENOMIC DNA]</scope>
</reference>
<dbReference type="PANTHER" id="PTHR36775:SF1">
    <property type="entry name" value="LYR MOTIF PROTEIN"/>
    <property type="match status" value="1"/>
</dbReference>
<dbReference type="EMBL" id="KI394661">
    <property type="protein sequence ID" value="ERN02256.1"/>
    <property type="molecule type" value="Genomic_DNA"/>
</dbReference>
<dbReference type="OMA" id="LHSWKPF"/>
<dbReference type="AlphaFoldDB" id="W1P3W2"/>
<organism evidence="2 3">
    <name type="scientific">Amborella trichopoda</name>
    <dbReference type="NCBI Taxonomy" id="13333"/>
    <lineage>
        <taxon>Eukaryota</taxon>
        <taxon>Viridiplantae</taxon>
        <taxon>Streptophyta</taxon>
        <taxon>Embryophyta</taxon>
        <taxon>Tracheophyta</taxon>
        <taxon>Spermatophyta</taxon>
        <taxon>Magnoliopsida</taxon>
        <taxon>Amborellales</taxon>
        <taxon>Amborellaceae</taxon>
        <taxon>Amborella</taxon>
    </lineage>
</organism>
<evidence type="ECO:0000256" key="1">
    <source>
        <dbReference type="SAM" id="MobiDB-lite"/>
    </source>
</evidence>
<feature type="region of interest" description="Disordered" evidence="1">
    <location>
        <begin position="99"/>
        <end position="124"/>
    </location>
</feature>
<dbReference type="STRING" id="13333.W1P3W2"/>
<protein>
    <submittedName>
        <fullName evidence="2">Uncharacterized protein</fullName>
    </submittedName>
</protein>
<keyword evidence="3" id="KW-1185">Reference proteome</keyword>
<dbReference type="eggNOG" id="ENOG502QQMQ">
    <property type="taxonomic scope" value="Eukaryota"/>
</dbReference>
<evidence type="ECO:0000313" key="3">
    <source>
        <dbReference type="Proteomes" id="UP000017836"/>
    </source>
</evidence>
<name>W1P3W2_AMBTC</name>
<accession>W1P3W2</accession>
<dbReference type="HOGENOM" id="CLU_088063_1_0_1"/>
<proteinExistence type="predicted"/>